<dbReference type="EMBL" id="FZON01000040">
    <property type="protein sequence ID" value="SNS90179.1"/>
    <property type="molecule type" value="Genomic_DNA"/>
</dbReference>
<dbReference type="Pfam" id="PF08239">
    <property type="entry name" value="SH3_3"/>
    <property type="match status" value="1"/>
</dbReference>
<proteinExistence type="predicted"/>
<dbReference type="OrthoDB" id="102964at2"/>
<dbReference type="PROSITE" id="PS51781">
    <property type="entry name" value="SH3B"/>
    <property type="match status" value="1"/>
</dbReference>
<reference evidence="2 3" key="1">
    <citation type="submission" date="2017-06" db="EMBL/GenBank/DDBJ databases">
        <authorList>
            <person name="Kim H.J."/>
            <person name="Triplett B.A."/>
        </authorList>
    </citation>
    <scope>NUCLEOTIDE SEQUENCE [LARGE SCALE GENOMIC DNA]</scope>
    <source>
        <strain evidence="2 3">DSM 11445</strain>
    </source>
</reference>
<dbReference type="AlphaFoldDB" id="A0A239I9F1"/>
<dbReference type="InterPro" id="IPR003646">
    <property type="entry name" value="SH3-like_bac-type"/>
</dbReference>
<feature type="domain" description="SH3b" evidence="1">
    <location>
        <begin position="1"/>
        <end position="62"/>
    </location>
</feature>
<feature type="non-terminal residue" evidence="2">
    <location>
        <position position="1"/>
    </location>
</feature>
<dbReference type="Proteomes" id="UP000198440">
    <property type="component" value="Unassembled WGS sequence"/>
</dbReference>
<gene>
    <name evidence="2" type="ORF">SAMN04488078_104049</name>
</gene>
<protein>
    <submittedName>
        <fullName evidence="2">SH3 domain-containing protein</fullName>
    </submittedName>
</protein>
<name>A0A239I9F1_9RHOB</name>
<dbReference type="Gene3D" id="2.30.30.40">
    <property type="entry name" value="SH3 Domains"/>
    <property type="match status" value="1"/>
</dbReference>
<evidence type="ECO:0000313" key="3">
    <source>
        <dbReference type="Proteomes" id="UP000198440"/>
    </source>
</evidence>
<evidence type="ECO:0000313" key="2">
    <source>
        <dbReference type="EMBL" id="SNS90179.1"/>
    </source>
</evidence>
<sequence>WIDAPRDGHLNLRNGPGRSYNVIDKMPHGAKAHVLYKQDGWYKLRFDGRIGWASSRFLSDRKVKKDNKKNDKTFDSFDDAVAACNGTTGVARQACLAKNISRIK</sequence>
<organism evidence="2 3">
    <name type="scientific">Antarctobacter heliothermus</name>
    <dbReference type="NCBI Taxonomy" id="74033"/>
    <lineage>
        <taxon>Bacteria</taxon>
        <taxon>Pseudomonadati</taxon>
        <taxon>Pseudomonadota</taxon>
        <taxon>Alphaproteobacteria</taxon>
        <taxon>Rhodobacterales</taxon>
        <taxon>Roseobacteraceae</taxon>
        <taxon>Antarctobacter</taxon>
    </lineage>
</organism>
<accession>A0A239I9F1</accession>
<evidence type="ECO:0000259" key="1">
    <source>
        <dbReference type="PROSITE" id="PS51781"/>
    </source>
</evidence>
<dbReference type="RefSeq" id="WP_141135918.1">
    <property type="nucleotide sequence ID" value="NZ_FZON01000040.1"/>
</dbReference>